<sequence>MDNKLPLHEGLMNLCQVVDSSHANKLEDIWHNWHGHMQRTRVENCEEKKGHGEEEMVRIVCQVASKKEMKLEYGHECTFYLNIYNETNFTLEKYTCFKYVTSKSKKIPAPSINIKRHEIQSLKPFLNMSLKKYDRRLVKILKAYKKYEIGVIYIVNVEVIELESPRQKPIHCMTVILYEPWRYNRYKLIDDDCHSQSY</sequence>
<evidence type="ECO:0000313" key="1">
    <source>
        <dbReference type="EMBL" id="CAI9730178.1"/>
    </source>
</evidence>
<organism evidence="1 2">
    <name type="scientific">Octopus vulgaris</name>
    <name type="common">Common octopus</name>
    <dbReference type="NCBI Taxonomy" id="6645"/>
    <lineage>
        <taxon>Eukaryota</taxon>
        <taxon>Metazoa</taxon>
        <taxon>Spiralia</taxon>
        <taxon>Lophotrochozoa</taxon>
        <taxon>Mollusca</taxon>
        <taxon>Cephalopoda</taxon>
        <taxon>Coleoidea</taxon>
        <taxon>Octopodiformes</taxon>
        <taxon>Octopoda</taxon>
        <taxon>Incirrata</taxon>
        <taxon>Octopodidae</taxon>
        <taxon>Octopus</taxon>
    </lineage>
</organism>
<dbReference type="Proteomes" id="UP001162480">
    <property type="component" value="Chromosome 11"/>
</dbReference>
<reference evidence="1" key="1">
    <citation type="submission" date="2023-08" db="EMBL/GenBank/DDBJ databases">
        <authorList>
            <person name="Alioto T."/>
            <person name="Alioto T."/>
            <person name="Gomez Garrido J."/>
        </authorList>
    </citation>
    <scope>NUCLEOTIDE SEQUENCE</scope>
</reference>
<evidence type="ECO:0000313" key="2">
    <source>
        <dbReference type="Proteomes" id="UP001162480"/>
    </source>
</evidence>
<protein>
    <submittedName>
        <fullName evidence="1">Uncharacterized protein</fullName>
    </submittedName>
</protein>
<dbReference type="AlphaFoldDB" id="A0AA36FCY4"/>
<dbReference type="EMBL" id="OX597824">
    <property type="protein sequence ID" value="CAI9730178.1"/>
    <property type="molecule type" value="Genomic_DNA"/>
</dbReference>
<name>A0AA36FCY4_OCTVU</name>
<gene>
    <name evidence="1" type="ORF">OCTVUL_1B025254</name>
</gene>
<keyword evidence="2" id="KW-1185">Reference proteome</keyword>
<accession>A0AA36FCY4</accession>
<proteinExistence type="predicted"/>